<reference evidence="2 3" key="1">
    <citation type="submission" date="2017-09" db="EMBL/GenBank/DDBJ databases">
        <title>Sphingomonas ginsenosidimutans KACC 14949, whole genome shotgun sequence.</title>
        <authorList>
            <person name="Feng G."/>
            <person name="Zhu H."/>
        </authorList>
    </citation>
    <scope>NUCLEOTIDE SEQUENCE [LARGE SCALE GENOMIC DNA]</scope>
    <source>
        <strain evidence="2 3">KACC 14949</strain>
    </source>
</reference>
<evidence type="ECO:0000313" key="3">
    <source>
        <dbReference type="Proteomes" id="UP000218784"/>
    </source>
</evidence>
<dbReference type="AlphaFoldDB" id="A0A2A4HZ40"/>
<keyword evidence="1" id="KW-1133">Transmembrane helix</keyword>
<organism evidence="2 3">
    <name type="scientific">Sphingomonas ginsenosidimutans</name>
    <dbReference type="NCBI Taxonomy" id="862134"/>
    <lineage>
        <taxon>Bacteria</taxon>
        <taxon>Pseudomonadati</taxon>
        <taxon>Pseudomonadota</taxon>
        <taxon>Alphaproteobacteria</taxon>
        <taxon>Sphingomonadales</taxon>
        <taxon>Sphingomonadaceae</taxon>
        <taxon>Sphingomonas</taxon>
    </lineage>
</organism>
<keyword evidence="1" id="KW-0812">Transmembrane</keyword>
<gene>
    <name evidence="2" type="ORF">COA17_09945</name>
</gene>
<comment type="caution">
    <text evidence="2">The sequence shown here is derived from an EMBL/GenBank/DDBJ whole genome shotgun (WGS) entry which is preliminary data.</text>
</comment>
<dbReference type="EMBL" id="NWVD01000003">
    <property type="protein sequence ID" value="PCG09189.1"/>
    <property type="molecule type" value="Genomic_DNA"/>
</dbReference>
<accession>A0A2A4HZ40</accession>
<proteinExistence type="predicted"/>
<evidence type="ECO:0000313" key="2">
    <source>
        <dbReference type="EMBL" id="PCG09189.1"/>
    </source>
</evidence>
<feature type="transmembrane region" description="Helical" evidence="1">
    <location>
        <begin position="24"/>
        <end position="43"/>
    </location>
</feature>
<keyword evidence="1" id="KW-0472">Membrane</keyword>
<name>A0A2A4HZ40_9SPHN</name>
<feature type="transmembrane region" description="Helical" evidence="1">
    <location>
        <begin position="49"/>
        <end position="71"/>
    </location>
</feature>
<dbReference type="Proteomes" id="UP000218784">
    <property type="component" value="Unassembled WGS sequence"/>
</dbReference>
<protein>
    <submittedName>
        <fullName evidence="2">Uncharacterized protein</fullName>
    </submittedName>
</protein>
<evidence type="ECO:0000256" key="1">
    <source>
        <dbReference type="SAM" id="Phobius"/>
    </source>
</evidence>
<keyword evidence="3" id="KW-1185">Reference proteome</keyword>
<sequence>MPFWRTQWGLGRAFPCRACGRRLVIPKSLSTIGIGLFVVYWMLKGRADGAAETIASIAILAAVALALSWLLGKPLVAPDQGHPPDADASAKIFP</sequence>